<evidence type="ECO:0000256" key="1">
    <source>
        <dbReference type="ARBA" id="ARBA00001726"/>
    </source>
</evidence>
<dbReference type="AlphaFoldDB" id="A0A0E2HNY2"/>
<dbReference type="PANTHER" id="PTHR22789:SF8">
    <property type="entry name" value="L-RIBULOSE-5-PHOSPHATE 4-EPIMERASE SGBE"/>
    <property type="match status" value="1"/>
</dbReference>
<evidence type="ECO:0000256" key="5">
    <source>
        <dbReference type="ARBA" id="ARBA00022723"/>
    </source>
</evidence>
<name>A0A0E2HNY2_9FIRM</name>
<keyword evidence="6" id="KW-0862">Zinc</keyword>
<evidence type="ECO:0000256" key="6">
    <source>
        <dbReference type="ARBA" id="ARBA00022833"/>
    </source>
</evidence>
<dbReference type="Pfam" id="PF00596">
    <property type="entry name" value="Aldolase_II"/>
    <property type="match status" value="1"/>
</dbReference>
<dbReference type="GO" id="GO:0008742">
    <property type="term" value="F:L-ribulose-phosphate 4-epimerase activity"/>
    <property type="evidence" value="ECO:0007669"/>
    <property type="project" value="UniProtKB-EC"/>
</dbReference>
<dbReference type="SUPFAM" id="SSF53639">
    <property type="entry name" value="AraD/HMP-PK domain-like"/>
    <property type="match status" value="1"/>
</dbReference>
<sequence length="212" mass="23123">MFEKEKREILDAALEIRRCNLISLSGGNVSMRAGENLFLVTPSGMIYEEMTADDVVVIDRECKVVEGMRKPSSDSPALVYMFEHMPHINALIHTHQPYATAAGFAANQIPEFLVTLIDANGAAVNVAPFTPSSDIGMGIMAVKYAGESRAVILKHHGIMAYGADMKEALYSAIYLEEAAKTFVLAKAMGADIPLLAPEDIAKEKRGWLDYGQ</sequence>
<comment type="similarity">
    <text evidence="3">Belongs to the aldolase class II family. AraD/FucA subfamily.</text>
</comment>
<dbReference type="Proteomes" id="UP000013085">
    <property type="component" value="Unassembled WGS sequence"/>
</dbReference>
<dbReference type="PANTHER" id="PTHR22789">
    <property type="entry name" value="FUCULOSE PHOSPHATE ALDOLASE"/>
    <property type="match status" value="1"/>
</dbReference>
<dbReference type="GO" id="GO:0019323">
    <property type="term" value="P:pentose catabolic process"/>
    <property type="evidence" value="ECO:0007669"/>
    <property type="project" value="TreeGrafter"/>
</dbReference>
<feature type="domain" description="Class II aldolase/adducin N-terminal" evidence="7">
    <location>
        <begin position="7"/>
        <end position="183"/>
    </location>
</feature>
<reference evidence="8 9" key="1">
    <citation type="submission" date="2013-01" db="EMBL/GenBank/DDBJ databases">
        <title>The Genome Sequence of Clostridium clostridioforme 90A8.</title>
        <authorList>
            <consortium name="The Broad Institute Genome Sequencing Platform"/>
            <person name="Earl A."/>
            <person name="Ward D."/>
            <person name="Feldgarden M."/>
            <person name="Gevers D."/>
            <person name="Courvalin P."/>
            <person name="Lambert T."/>
            <person name="Walker B."/>
            <person name="Young S.K."/>
            <person name="Zeng Q."/>
            <person name="Gargeya S."/>
            <person name="Fitzgerald M."/>
            <person name="Haas B."/>
            <person name="Abouelleil A."/>
            <person name="Alvarado L."/>
            <person name="Arachchi H.M."/>
            <person name="Berlin A.M."/>
            <person name="Chapman S.B."/>
            <person name="Dewar J."/>
            <person name="Goldberg J."/>
            <person name="Griggs A."/>
            <person name="Gujja S."/>
            <person name="Hansen M."/>
            <person name="Howarth C."/>
            <person name="Imamovic A."/>
            <person name="Larimer J."/>
            <person name="McCowan C."/>
            <person name="Murphy C."/>
            <person name="Neiman D."/>
            <person name="Pearson M."/>
            <person name="Priest M."/>
            <person name="Roberts A."/>
            <person name="Saif S."/>
            <person name="Shea T."/>
            <person name="Sisk P."/>
            <person name="Sykes S."/>
            <person name="Wortman J."/>
            <person name="Nusbaum C."/>
            <person name="Birren B."/>
        </authorList>
    </citation>
    <scope>NUCLEOTIDE SEQUENCE [LARGE SCALE GENOMIC DNA]</scope>
    <source>
        <strain evidence="8 9">90A8</strain>
    </source>
</reference>
<dbReference type="GeneID" id="57963381"/>
<proteinExistence type="inferred from homology"/>
<evidence type="ECO:0000313" key="9">
    <source>
        <dbReference type="Proteomes" id="UP000013085"/>
    </source>
</evidence>
<dbReference type="Gene3D" id="3.40.225.10">
    <property type="entry name" value="Class II aldolase/adducin N-terminal domain"/>
    <property type="match status" value="1"/>
</dbReference>
<dbReference type="GO" id="GO:0016832">
    <property type="term" value="F:aldehyde-lyase activity"/>
    <property type="evidence" value="ECO:0007669"/>
    <property type="project" value="TreeGrafter"/>
</dbReference>
<dbReference type="EC" id="5.1.3.4" evidence="4"/>
<evidence type="ECO:0000259" key="7">
    <source>
        <dbReference type="SMART" id="SM01007"/>
    </source>
</evidence>
<evidence type="ECO:0000313" key="8">
    <source>
        <dbReference type="EMBL" id="ENZ13782.1"/>
    </source>
</evidence>
<evidence type="ECO:0000256" key="2">
    <source>
        <dbReference type="ARBA" id="ARBA00001947"/>
    </source>
</evidence>
<dbReference type="HOGENOM" id="CLU_006033_3_1_9"/>
<evidence type="ECO:0000256" key="4">
    <source>
        <dbReference type="ARBA" id="ARBA00013186"/>
    </source>
</evidence>
<protein>
    <recommendedName>
        <fullName evidence="4">L-ribulose-5-phosphate 4-epimerase</fullName>
        <ecNumber evidence="4">5.1.3.4</ecNumber>
    </recommendedName>
</protein>
<dbReference type="SMART" id="SM01007">
    <property type="entry name" value="Aldolase_II"/>
    <property type="match status" value="1"/>
</dbReference>
<organism evidence="8 9">
    <name type="scientific">[Clostridium] clostridioforme 90A8</name>
    <dbReference type="NCBI Taxonomy" id="999408"/>
    <lineage>
        <taxon>Bacteria</taxon>
        <taxon>Bacillati</taxon>
        <taxon>Bacillota</taxon>
        <taxon>Clostridia</taxon>
        <taxon>Lachnospirales</taxon>
        <taxon>Lachnospiraceae</taxon>
        <taxon>Enterocloster</taxon>
    </lineage>
</organism>
<accession>A0A0E2HNY2</accession>
<dbReference type="GO" id="GO:0046872">
    <property type="term" value="F:metal ion binding"/>
    <property type="evidence" value="ECO:0007669"/>
    <property type="project" value="UniProtKB-KW"/>
</dbReference>
<dbReference type="GO" id="GO:0005829">
    <property type="term" value="C:cytosol"/>
    <property type="evidence" value="ECO:0007669"/>
    <property type="project" value="TreeGrafter"/>
</dbReference>
<dbReference type="PATRIC" id="fig|999408.3.peg.2898"/>
<dbReference type="InterPro" id="IPR036409">
    <property type="entry name" value="Aldolase_II/adducin_N_sf"/>
</dbReference>
<dbReference type="EMBL" id="AGYR01000029">
    <property type="protein sequence ID" value="ENZ13782.1"/>
    <property type="molecule type" value="Genomic_DNA"/>
</dbReference>
<comment type="caution">
    <text evidence="8">The sequence shown here is derived from an EMBL/GenBank/DDBJ whole genome shotgun (WGS) entry which is preliminary data.</text>
</comment>
<keyword evidence="5" id="KW-0479">Metal-binding</keyword>
<comment type="catalytic activity">
    <reaction evidence="1">
        <text>L-ribulose 5-phosphate = D-xylulose 5-phosphate</text>
        <dbReference type="Rhea" id="RHEA:22368"/>
        <dbReference type="ChEBI" id="CHEBI:57737"/>
        <dbReference type="ChEBI" id="CHEBI:58226"/>
        <dbReference type="EC" id="5.1.3.4"/>
    </reaction>
</comment>
<dbReference type="InterPro" id="IPR001303">
    <property type="entry name" value="Aldolase_II/adducin_N"/>
</dbReference>
<gene>
    <name evidence="8" type="ORF">HMPREF1090_02677</name>
</gene>
<comment type="cofactor">
    <cofactor evidence="2">
        <name>Zn(2+)</name>
        <dbReference type="ChEBI" id="CHEBI:29105"/>
    </cofactor>
</comment>
<evidence type="ECO:0000256" key="3">
    <source>
        <dbReference type="ARBA" id="ARBA00010037"/>
    </source>
</evidence>
<dbReference type="InterPro" id="IPR050197">
    <property type="entry name" value="Aldolase_class_II_sugar_metab"/>
</dbReference>
<dbReference type="RefSeq" id="WP_002585811.1">
    <property type="nucleotide sequence ID" value="NZ_KB851021.1"/>
</dbReference>